<feature type="region of interest" description="Disordered" evidence="2">
    <location>
        <begin position="288"/>
        <end position="366"/>
    </location>
</feature>
<dbReference type="Pfam" id="PF04938">
    <property type="entry name" value="SIP1"/>
    <property type="match status" value="1"/>
</dbReference>
<dbReference type="OrthoDB" id="428895at2759"/>
<dbReference type="AlphaFoldDB" id="A0A8K0QYJ8"/>
<dbReference type="InterPro" id="IPR035426">
    <property type="entry name" value="Gemin2/Brr1"/>
</dbReference>
<feature type="region of interest" description="Disordered" evidence="2">
    <location>
        <begin position="384"/>
        <end position="413"/>
    </location>
</feature>
<dbReference type="Proteomes" id="UP000813461">
    <property type="component" value="Unassembled WGS sequence"/>
</dbReference>
<evidence type="ECO:0000256" key="1">
    <source>
        <dbReference type="ARBA" id="ARBA00025758"/>
    </source>
</evidence>
<dbReference type="GO" id="GO:0005634">
    <property type="term" value="C:nucleus"/>
    <property type="evidence" value="ECO:0007669"/>
    <property type="project" value="TreeGrafter"/>
</dbReference>
<evidence type="ECO:0000313" key="3">
    <source>
        <dbReference type="EMBL" id="KAH7078550.1"/>
    </source>
</evidence>
<evidence type="ECO:0000256" key="2">
    <source>
        <dbReference type="SAM" id="MobiDB-lite"/>
    </source>
</evidence>
<dbReference type="EMBL" id="JAGMVJ010000017">
    <property type="protein sequence ID" value="KAH7078550.1"/>
    <property type="molecule type" value="Genomic_DNA"/>
</dbReference>
<organism evidence="3 4">
    <name type="scientific">Paraphoma chrysanthemicola</name>
    <dbReference type="NCBI Taxonomy" id="798071"/>
    <lineage>
        <taxon>Eukaryota</taxon>
        <taxon>Fungi</taxon>
        <taxon>Dikarya</taxon>
        <taxon>Ascomycota</taxon>
        <taxon>Pezizomycotina</taxon>
        <taxon>Dothideomycetes</taxon>
        <taxon>Pleosporomycetidae</taxon>
        <taxon>Pleosporales</taxon>
        <taxon>Pleosporineae</taxon>
        <taxon>Phaeosphaeriaceae</taxon>
        <taxon>Paraphoma</taxon>
    </lineage>
</organism>
<keyword evidence="4" id="KW-1185">Reference proteome</keyword>
<comment type="caution">
    <text evidence="3">The sequence shown here is derived from an EMBL/GenBank/DDBJ whole genome shotgun (WGS) entry which is preliminary data.</text>
</comment>
<comment type="similarity">
    <text evidence="1">Belongs to the gemin-2 family.</text>
</comment>
<feature type="compositionally biased region" description="Basic and acidic residues" evidence="2">
    <location>
        <begin position="291"/>
        <end position="312"/>
    </location>
</feature>
<feature type="compositionally biased region" description="Low complexity" evidence="2">
    <location>
        <begin position="342"/>
        <end position="352"/>
    </location>
</feature>
<name>A0A8K0QYJ8_9PLEO</name>
<reference evidence="3" key="1">
    <citation type="journal article" date="2021" name="Nat. Commun.">
        <title>Genetic determinants of endophytism in the Arabidopsis root mycobiome.</title>
        <authorList>
            <person name="Mesny F."/>
            <person name="Miyauchi S."/>
            <person name="Thiergart T."/>
            <person name="Pickel B."/>
            <person name="Atanasova L."/>
            <person name="Karlsson M."/>
            <person name="Huettel B."/>
            <person name="Barry K.W."/>
            <person name="Haridas S."/>
            <person name="Chen C."/>
            <person name="Bauer D."/>
            <person name="Andreopoulos W."/>
            <person name="Pangilinan J."/>
            <person name="LaButti K."/>
            <person name="Riley R."/>
            <person name="Lipzen A."/>
            <person name="Clum A."/>
            <person name="Drula E."/>
            <person name="Henrissat B."/>
            <person name="Kohler A."/>
            <person name="Grigoriev I.V."/>
            <person name="Martin F.M."/>
            <person name="Hacquard S."/>
        </authorList>
    </citation>
    <scope>NUCLEOTIDE SEQUENCE</scope>
    <source>
        <strain evidence="3">MPI-SDFR-AT-0120</strain>
    </source>
</reference>
<dbReference type="Gene3D" id="1.20.58.1070">
    <property type="match status" value="1"/>
</dbReference>
<sequence length="452" mass="50321">MAGSGVNLAVTKDGGSYNKLQRPQDYLTASAPVPPLEDALPVETPESTSQFKRKREPTDGSSTSKRKRQVQDTSQLDSCGMRTTLPGLDDEDFASDDSTNDAMAYLRSVRSEASAIPNLLGGSTTIKRESYDYDEHVHFEEGTWIAIDAEGQQSSEEYANDLVPQDEYHQHLLRRYHRLRTMLATIDGLHNVSASEHDYTNIQPYYAQSENAWSTLIDRAPPNPRRLARTHERTVYRGLDYYTDLLADAEAISDRQSCWIWSLLGVVHDVGTLDNDKISRLRELGQQAGAMRERLKEASTKKVLKEDGHTARDQSAANESQVSSRSTPGQGESGVKSVFQGDADQSDASMSMSEDEDEPSDSPERDPLQLARDRLLAQLGDRLVHAKAPTPKSHKPIGAGVKSDGRRNGHAIPNSAEEDWADINTRVTVDMILTIVAECFGQRDLLEYRSRW</sequence>
<gene>
    <name evidence="3" type="ORF">FB567DRAFT_572061</name>
</gene>
<evidence type="ECO:0000313" key="4">
    <source>
        <dbReference type="Proteomes" id="UP000813461"/>
    </source>
</evidence>
<dbReference type="PANTHER" id="PTHR12794">
    <property type="entry name" value="GEMIN2"/>
    <property type="match status" value="1"/>
</dbReference>
<dbReference type="GO" id="GO:0000387">
    <property type="term" value="P:spliceosomal snRNP assembly"/>
    <property type="evidence" value="ECO:0007669"/>
    <property type="project" value="InterPro"/>
</dbReference>
<dbReference type="PANTHER" id="PTHR12794:SF0">
    <property type="entry name" value="GEM-ASSOCIATED PROTEIN 2"/>
    <property type="match status" value="1"/>
</dbReference>
<dbReference type="GO" id="GO:0032797">
    <property type="term" value="C:SMN complex"/>
    <property type="evidence" value="ECO:0007669"/>
    <property type="project" value="TreeGrafter"/>
</dbReference>
<protein>
    <submittedName>
        <fullName evidence="3">Uncharacterized protein</fullName>
    </submittedName>
</protein>
<accession>A0A8K0QYJ8</accession>
<feature type="compositionally biased region" description="Polar residues" evidence="2">
    <location>
        <begin position="313"/>
        <end position="330"/>
    </location>
</feature>
<feature type="region of interest" description="Disordered" evidence="2">
    <location>
        <begin position="1"/>
        <end position="95"/>
    </location>
</feature>
<proteinExistence type="inferred from homology"/>